<dbReference type="EMBL" id="JAPDMQ010000078">
    <property type="protein sequence ID" value="KAK0536348.1"/>
    <property type="molecule type" value="Genomic_DNA"/>
</dbReference>
<accession>A0AAN6GFA2</accession>
<dbReference type="InterPro" id="IPR004640">
    <property type="entry name" value="HscB"/>
</dbReference>
<dbReference type="PANTHER" id="PTHR14021">
    <property type="entry name" value="IRON-SULFUR CLUSTER CO-CHAPERONE PROTEIN HSCB"/>
    <property type="match status" value="1"/>
</dbReference>
<dbReference type="Gene3D" id="1.20.1280.20">
    <property type="entry name" value="HscB, C-terminal domain"/>
    <property type="match status" value="1"/>
</dbReference>
<gene>
    <name evidence="5" type="primary">JAC1</name>
    <name evidence="5" type="ORF">OC842_002023</name>
</gene>
<dbReference type="InterPro" id="IPR001623">
    <property type="entry name" value="DnaJ_domain"/>
</dbReference>
<protein>
    <submittedName>
        <fullName evidence="5">Molecular chaperone</fullName>
    </submittedName>
</protein>
<dbReference type="Pfam" id="PF00226">
    <property type="entry name" value="DnaJ"/>
    <property type="match status" value="1"/>
</dbReference>
<keyword evidence="6" id="KW-1185">Reference proteome</keyword>
<dbReference type="SUPFAM" id="SSF46565">
    <property type="entry name" value="Chaperone J-domain"/>
    <property type="match status" value="1"/>
</dbReference>
<reference evidence="5" key="1">
    <citation type="journal article" date="2023" name="PhytoFront">
        <title>Draft Genome Resources of Seven Strains of Tilletia horrida, Causal Agent of Kernel Smut of Rice.</title>
        <authorList>
            <person name="Khanal S."/>
            <person name="Antony Babu S."/>
            <person name="Zhou X.G."/>
        </authorList>
    </citation>
    <scope>NUCLEOTIDE SEQUENCE</scope>
    <source>
        <strain evidence="5">TX3</strain>
    </source>
</reference>
<evidence type="ECO:0000313" key="6">
    <source>
        <dbReference type="Proteomes" id="UP001176521"/>
    </source>
</evidence>
<dbReference type="GO" id="GO:0051087">
    <property type="term" value="F:protein-folding chaperone binding"/>
    <property type="evidence" value="ECO:0007669"/>
    <property type="project" value="InterPro"/>
</dbReference>
<dbReference type="InterPro" id="IPR036869">
    <property type="entry name" value="J_dom_sf"/>
</dbReference>
<feature type="coiled-coil region" evidence="3">
    <location>
        <begin position="218"/>
        <end position="245"/>
    </location>
</feature>
<comment type="similarity">
    <text evidence="1">Belongs to the HscB family.</text>
</comment>
<dbReference type="GO" id="GO:0051259">
    <property type="term" value="P:protein complex oligomerization"/>
    <property type="evidence" value="ECO:0007669"/>
    <property type="project" value="InterPro"/>
</dbReference>
<dbReference type="InterPro" id="IPR036386">
    <property type="entry name" value="HscB_C_sf"/>
</dbReference>
<evidence type="ECO:0000256" key="1">
    <source>
        <dbReference type="ARBA" id="ARBA00010476"/>
    </source>
</evidence>
<evidence type="ECO:0000256" key="3">
    <source>
        <dbReference type="SAM" id="Coils"/>
    </source>
</evidence>
<dbReference type="SUPFAM" id="SSF47144">
    <property type="entry name" value="HSC20 (HSCB), C-terminal oligomerisation domain"/>
    <property type="match status" value="1"/>
</dbReference>
<evidence type="ECO:0000313" key="5">
    <source>
        <dbReference type="EMBL" id="KAK0536348.1"/>
    </source>
</evidence>
<dbReference type="Proteomes" id="UP001176521">
    <property type="component" value="Unassembled WGS sequence"/>
</dbReference>
<dbReference type="InterPro" id="IPR009073">
    <property type="entry name" value="HscB_oligo_C"/>
</dbReference>
<dbReference type="PROSITE" id="PS50076">
    <property type="entry name" value="DNAJ_2"/>
    <property type="match status" value="1"/>
</dbReference>
<dbReference type="GO" id="GO:0005739">
    <property type="term" value="C:mitochondrion"/>
    <property type="evidence" value="ECO:0007669"/>
    <property type="project" value="TreeGrafter"/>
</dbReference>
<evidence type="ECO:0000259" key="4">
    <source>
        <dbReference type="PROSITE" id="PS50076"/>
    </source>
</evidence>
<dbReference type="PANTHER" id="PTHR14021:SF15">
    <property type="entry name" value="IRON-SULFUR CLUSTER CO-CHAPERONE PROTEIN HSCB"/>
    <property type="match status" value="1"/>
</dbReference>
<sequence length="303" mass="32830">MASLRASSSAAARALPRSASKCGARITPAAAAAAAPPCAHFTSFALAHSHARRQAFSSTTASQLRATARLRDAQKQQQQKACSSCGTTQPLTSLACPSCNSLQPLPSIEPSASPKSAPHSRRSALDIYELFGLHLEDVGQNGWAVSENDIKSTWRRLMGLTHPDRMAGRSEKEQQIAAQQSAVVNRAYETLLNPLLRAQYLLERSGVPPADEADSLEDAQLLMEVMELREQLDEASSEEEAQQVRASNSTHLNATLDALAQAFGASPPDLATARKLTIELRYWLNIDKAAREWAPGKRVELQH</sequence>
<dbReference type="CDD" id="cd06257">
    <property type="entry name" value="DnaJ"/>
    <property type="match status" value="1"/>
</dbReference>
<organism evidence="5 6">
    <name type="scientific">Tilletia horrida</name>
    <dbReference type="NCBI Taxonomy" id="155126"/>
    <lineage>
        <taxon>Eukaryota</taxon>
        <taxon>Fungi</taxon>
        <taxon>Dikarya</taxon>
        <taxon>Basidiomycota</taxon>
        <taxon>Ustilaginomycotina</taxon>
        <taxon>Exobasidiomycetes</taxon>
        <taxon>Tilletiales</taxon>
        <taxon>Tilletiaceae</taxon>
        <taxon>Tilletia</taxon>
    </lineage>
</organism>
<keyword evidence="2" id="KW-0143">Chaperone</keyword>
<name>A0AAN6GFA2_9BASI</name>
<dbReference type="AlphaFoldDB" id="A0AAN6GFA2"/>
<comment type="caution">
    <text evidence="5">The sequence shown here is derived from an EMBL/GenBank/DDBJ whole genome shotgun (WGS) entry which is preliminary data.</text>
</comment>
<dbReference type="NCBIfam" id="TIGR00714">
    <property type="entry name" value="hscB"/>
    <property type="match status" value="1"/>
</dbReference>
<evidence type="ECO:0000256" key="2">
    <source>
        <dbReference type="ARBA" id="ARBA00023186"/>
    </source>
</evidence>
<dbReference type="Gene3D" id="1.10.287.110">
    <property type="entry name" value="DnaJ domain"/>
    <property type="match status" value="1"/>
</dbReference>
<feature type="domain" description="J" evidence="4">
    <location>
        <begin position="126"/>
        <end position="204"/>
    </location>
</feature>
<keyword evidence="3" id="KW-0175">Coiled coil</keyword>
<proteinExistence type="inferred from homology"/>
<dbReference type="SMART" id="SM00271">
    <property type="entry name" value="DnaJ"/>
    <property type="match status" value="1"/>
</dbReference>
<dbReference type="GO" id="GO:0001671">
    <property type="term" value="F:ATPase activator activity"/>
    <property type="evidence" value="ECO:0007669"/>
    <property type="project" value="InterPro"/>
</dbReference>
<dbReference type="Pfam" id="PF07743">
    <property type="entry name" value="HSCB_C"/>
    <property type="match status" value="1"/>
</dbReference>
<dbReference type="GO" id="GO:0044571">
    <property type="term" value="P:[2Fe-2S] cluster assembly"/>
    <property type="evidence" value="ECO:0007669"/>
    <property type="project" value="InterPro"/>
</dbReference>